<dbReference type="RefSeq" id="WP_160127984.1">
    <property type="nucleotide sequence ID" value="NZ_CP019288.1"/>
</dbReference>
<feature type="domain" description="Glycosyltransferase subfamily 4-like N-terminal" evidence="3">
    <location>
        <begin position="20"/>
        <end position="180"/>
    </location>
</feature>
<dbReference type="SUPFAM" id="SSF53756">
    <property type="entry name" value="UDP-Glycosyltransferase/glycogen phosphorylase"/>
    <property type="match status" value="1"/>
</dbReference>
<protein>
    <submittedName>
        <fullName evidence="4">Glycogen synthase</fullName>
        <ecNumber evidence="4">2.4.1.11</ecNumber>
    </submittedName>
</protein>
<evidence type="ECO:0000259" key="2">
    <source>
        <dbReference type="Pfam" id="PF00534"/>
    </source>
</evidence>
<evidence type="ECO:0000313" key="4">
    <source>
        <dbReference type="EMBL" id="QHI35228.1"/>
    </source>
</evidence>
<name>A0A7L4ZET0_9FLAO</name>
<dbReference type="InterPro" id="IPR028098">
    <property type="entry name" value="Glyco_trans_4-like_N"/>
</dbReference>
<dbReference type="Gene3D" id="3.40.50.2000">
    <property type="entry name" value="Glycogen Phosphorylase B"/>
    <property type="match status" value="2"/>
</dbReference>
<dbReference type="PANTHER" id="PTHR46401">
    <property type="entry name" value="GLYCOSYLTRANSFERASE WBBK-RELATED"/>
    <property type="match status" value="1"/>
</dbReference>
<dbReference type="Pfam" id="PF13439">
    <property type="entry name" value="Glyco_transf_4"/>
    <property type="match status" value="1"/>
</dbReference>
<gene>
    <name evidence="4" type="ORF">IMCC3317_05740</name>
</gene>
<reference evidence="4 5" key="1">
    <citation type="journal article" date="2013" name="Int. J. Syst. Evol. Microbiol.">
        <title>Kordia antarctica sp. nov., isolated from Antarctic seawater.</title>
        <authorList>
            <person name="Baek K."/>
            <person name="Choi A."/>
            <person name="Kang I."/>
            <person name="Lee K."/>
            <person name="Cho J.C."/>
        </authorList>
    </citation>
    <scope>NUCLEOTIDE SEQUENCE [LARGE SCALE GENOMIC DNA]</scope>
    <source>
        <strain evidence="4 5">IMCC3317</strain>
    </source>
</reference>
<dbReference type="InterPro" id="IPR001296">
    <property type="entry name" value="Glyco_trans_1"/>
</dbReference>
<dbReference type="PANTHER" id="PTHR46401:SF2">
    <property type="entry name" value="GLYCOSYLTRANSFERASE WBBK-RELATED"/>
    <property type="match status" value="1"/>
</dbReference>
<keyword evidence="5" id="KW-1185">Reference proteome</keyword>
<organism evidence="4 5">
    <name type="scientific">Kordia antarctica</name>
    <dbReference type="NCBI Taxonomy" id="1218801"/>
    <lineage>
        <taxon>Bacteria</taxon>
        <taxon>Pseudomonadati</taxon>
        <taxon>Bacteroidota</taxon>
        <taxon>Flavobacteriia</taxon>
        <taxon>Flavobacteriales</taxon>
        <taxon>Flavobacteriaceae</taxon>
        <taxon>Kordia</taxon>
    </lineage>
</organism>
<keyword evidence="1 4" id="KW-0808">Transferase</keyword>
<dbReference type="EMBL" id="CP019288">
    <property type="protein sequence ID" value="QHI35228.1"/>
    <property type="molecule type" value="Genomic_DNA"/>
</dbReference>
<dbReference type="KEGG" id="kan:IMCC3317_05740"/>
<dbReference type="EC" id="2.4.1.11" evidence="4"/>
<dbReference type="Pfam" id="PF00534">
    <property type="entry name" value="Glycos_transf_1"/>
    <property type="match status" value="1"/>
</dbReference>
<evidence type="ECO:0000256" key="1">
    <source>
        <dbReference type="ARBA" id="ARBA00022679"/>
    </source>
</evidence>
<dbReference type="GO" id="GO:0009103">
    <property type="term" value="P:lipopolysaccharide biosynthetic process"/>
    <property type="evidence" value="ECO:0007669"/>
    <property type="project" value="TreeGrafter"/>
</dbReference>
<dbReference type="CDD" id="cd03801">
    <property type="entry name" value="GT4_PimA-like"/>
    <property type="match status" value="1"/>
</dbReference>
<proteinExistence type="predicted"/>
<sequence length="381" mass="43617">MHIGFLLPEYPHEKLPKSAGIGTSTQNLIKALIDNEIKITIFTYFQDIEEVFQDGEITIHKIKLRKYPLLTWKLNEGIIEKYINKIIKKDKIDVLEVVDWTGISANMNFNIPQVMRLHGSDTFFCHLEDREIKKANFNREKNAFQKADKIIAVSQFVAEKTNALFFESKQITVIPNGIYVDDFQPEISKRKEGVVLYFGTLIRKKGIFELAYIFNKLIQKNKNCSLLLVGNDAIDATEQRSTWELFQEKVSKKALAKVNYIGTVNYDKMKELINEASVCVFPSLAESFGMVTIEAMALEKPFVNTDYPWAHEIVVDGETGFLANPKSHQEFAKKINILLTDEKLASTMAKNARKEALKRFNITEIATQNIKVYTSLISKND</sequence>
<accession>A0A7L4ZET0</accession>
<dbReference type="OrthoDB" id="502646at2"/>
<evidence type="ECO:0000259" key="3">
    <source>
        <dbReference type="Pfam" id="PF13439"/>
    </source>
</evidence>
<dbReference type="GO" id="GO:0004373">
    <property type="term" value="F:alpha-1,4-glucan glucosyltransferase (UDP-glucose donor) activity"/>
    <property type="evidence" value="ECO:0007669"/>
    <property type="project" value="UniProtKB-EC"/>
</dbReference>
<dbReference type="AlphaFoldDB" id="A0A7L4ZET0"/>
<feature type="domain" description="Glycosyl transferase family 1" evidence="2">
    <location>
        <begin position="184"/>
        <end position="354"/>
    </location>
</feature>
<keyword evidence="4" id="KW-0328">Glycosyltransferase</keyword>
<dbReference type="Proteomes" id="UP000464657">
    <property type="component" value="Chromosome"/>
</dbReference>
<evidence type="ECO:0000313" key="5">
    <source>
        <dbReference type="Proteomes" id="UP000464657"/>
    </source>
</evidence>